<keyword evidence="9" id="KW-0812">Transmembrane</keyword>
<sequence>MHWLLMRTRRTLALLGYEYPPSYLLIAWAGYALTVVTAAADRIVRGLDGNQWLGVVAATCAGLAPLTGVCHTRRIWKPMLTVMTAVTVGLFWIVPVQADAAALLLVISVTMSSAVARPSENIFDVVALLSVLGAGVAIDRVEQGWLIAAMICFGVAVGRLLQAQLLLLRRERQARASQAVLDRAGMAREIHDVVAHSLSIVLLNVTGARRALQQDADTEEALAALKDAEAQGRTAMTDVRRTIELLRTEGESEFAQPGVDDLPALVDTFQRAGTSVAYNALPLPQELSSATELAIYRIAQESLSNASRHAPGAPIEVTIAPAHAGVLVVVLNDISEDTRRRAGGSGLSGMRSRAELLGGYLTVGRHSNQWRVEAFIPVPESCPDDGYGDVMTKRDNTHAATDG</sequence>
<feature type="transmembrane region" description="Helical" evidence="9">
    <location>
        <begin position="89"/>
        <end position="109"/>
    </location>
</feature>
<evidence type="ECO:0000313" key="11">
    <source>
        <dbReference type="EMBL" id="GAB18115.1"/>
    </source>
</evidence>
<dbReference type="Pfam" id="PF07730">
    <property type="entry name" value="HisKA_3"/>
    <property type="match status" value="1"/>
</dbReference>
<evidence type="ECO:0000256" key="5">
    <source>
        <dbReference type="ARBA" id="ARBA00022741"/>
    </source>
</evidence>
<dbReference type="InterPro" id="IPR050482">
    <property type="entry name" value="Sensor_HK_TwoCompSys"/>
</dbReference>
<keyword evidence="12" id="KW-1185">Reference proteome</keyword>
<keyword evidence="4" id="KW-0808">Transferase</keyword>
<evidence type="ECO:0000259" key="10">
    <source>
        <dbReference type="Pfam" id="PF07730"/>
    </source>
</evidence>
<name>H0QZ64_9ACTN</name>
<dbReference type="InterPro" id="IPR011712">
    <property type="entry name" value="Sig_transdc_His_kin_sub3_dim/P"/>
</dbReference>
<keyword evidence="7" id="KW-0067">ATP-binding</keyword>
<evidence type="ECO:0000256" key="9">
    <source>
        <dbReference type="SAM" id="Phobius"/>
    </source>
</evidence>
<comment type="caution">
    <text evidence="11">The sequence shown here is derived from an EMBL/GenBank/DDBJ whole genome shotgun (WGS) entry which is preliminary data.</text>
</comment>
<evidence type="ECO:0000256" key="1">
    <source>
        <dbReference type="ARBA" id="ARBA00000085"/>
    </source>
</evidence>
<feature type="transmembrane region" description="Helical" evidence="9">
    <location>
        <begin position="144"/>
        <end position="168"/>
    </location>
</feature>
<keyword evidence="9" id="KW-0472">Membrane</keyword>
<dbReference type="EMBL" id="BAEH01000046">
    <property type="protein sequence ID" value="GAB18115.1"/>
    <property type="molecule type" value="Genomic_DNA"/>
</dbReference>
<dbReference type="GO" id="GO:0000155">
    <property type="term" value="F:phosphorelay sensor kinase activity"/>
    <property type="evidence" value="ECO:0007669"/>
    <property type="project" value="InterPro"/>
</dbReference>
<evidence type="ECO:0000256" key="3">
    <source>
        <dbReference type="ARBA" id="ARBA00022553"/>
    </source>
</evidence>
<dbReference type="GO" id="GO:0046983">
    <property type="term" value="F:protein dimerization activity"/>
    <property type="evidence" value="ECO:0007669"/>
    <property type="project" value="InterPro"/>
</dbReference>
<dbReference type="InterPro" id="IPR036890">
    <property type="entry name" value="HATPase_C_sf"/>
</dbReference>
<dbReference type="PANTHER" id="PTHR24421">
    <property type="entry name" value="NITRATE/NITRITE SENSOR PROTEIN NARX-RELATED"/>
    <property type="match status" value="1"/>
</dbReference>
<dbReference type="STRING" id="1077974.GOEFS_046_00710"/>
<dbReference type="Proteomes" id="UP000035034">
    <property type="component" value="Unassembled WGS sequence"/>
</dbReference>
<proteinExistence type="predicted"/>
<keyword evidence="5" id="KW-0547">Nucleotide-binding</keyword>
<dbReference type="GO" id="GO:0016020">
    <property type="term" value="C:membrane"/>
    <property type="evidence" value="ECO:0007669"/>
    <property type="project" value="InterPro"/>
</dbReference>
<gene>
    <name evidence="11" type="ORF">GOEFS_046_00710</name>
</gene>
<feature type="transmembrane region" description="Helical" evidence="9">
    <location>
        <begin position="52"/>
        <end position="69"/>
    </location>
</feature>
<protein>
    <recommendedName>
        <fullName evidence="2">histidine kinase</fullName>
        <ecNumber evidence="2">2.7.13.3</ecNumber>
    </recommendedName>
</protein>
<accession>H0QZ64</accession>
<keyword evidence="8" id="KW-0902">Two-component regulatory system</keyword>
<dbReference type="eggNOG" id="COG4585">
    <property type="taxonomic scope" value="Bacteria"/>
</dbReference>
<dbReference type="OrthoDB" id="227596at2"/>
<dbReference type="PANTHER" id="PTHR24421:SF10">
    <property type="entry name" value="NITRATE_NITRITE SENSOR PROTEIN NARQ"/>
    <property type="match status" value="1"/>
</dbReference>
<dbReference type="Gene3D" id="3.30.565.10">
    <property type="entry name" value="Histidine kinase-like ATPase, C-terminal domain"/>
    <property type="match status" value="1"/>
</dbReference>
<feature type="transmembrane region" description="Helical" evidence="9">
    <location>
        <begin position="20"/>
        <end position="40"/>
    </location>
</feature>
<dbReference type="GO" id="GO:0005524">
    <property type="term" value="F:ATP binding"/>
    <property type="evidence" value="ECO:0007669"/>
    <property type="project" value="UniProtKB-KW"/>
</dbReference>
<reference evidence="11 12" key="1">
    <citation type="submission" date="2011-12" db="EMBL/GenBank/DDBJ databases">
        <title>Whole genome shotgun sequence of Gordonia effusa NBRC 100432.</title>
        <authorList>
            <person name="Yoshida I."/>
            <person name="Takarada H."/>
            <person name="Hosoyama A."/>
            <person name="Tsuchikane K."/>
            <person name="Katsumata H."/>
            <person name="Yamazaki S."/>
            <person name="Fujita N."/>
        </authorList>
    </citation>
    <scope>NUCLEOTIDE SEQUENCE [LARGE SCALE GENOMIC DNA]</scope>
    <source>
        <strain evidence="11 12">NBRC 100432</strain>
    </source>
</reference>
<comment type="catalytic activity">
    <reaction evidence="1">
        <text>ATP + protein L-histidine = ADP + protein N-phospho-L-histidine.</text>
        <dbReference type="EC" id="2.7.13.3"/>
    </reaction>
</comment>
<feature type="domain" description="Signal transduction histidine kinase subgroup 3 dimerisation and phosphoacceptor" evidence="10">
    <location>
        <begin position="183"/>
        <end position="249"/>
    </location>
</feature>
<evidence type="ECO:0000313" key="12">
    <source>
        <dbReference type="Proteomes" id="UP000035034"/>
    </source>
</evidence>
<dbReference type="Gene3D" id="1.20.5.1930">
    <property type="match status" value="1"/>
</dbReference>
<evidence type="ECO:0000256" key="4">
    <source>
        <dbReference type="ARBA" id="ARBA00022679"/>
    </source>
</evidence>
<keyword evidence="6 11" id="KW-0418">Kinase</keyword>
<dbReference type="AlphaFoldDB" id="H0QZ64"/>
<feature type="transmembrane region" description="Helical" evidence="9">
    <location>
        <begin position="121"/>
        <end position="138"/>
    </location>
</feature>
<organism evidence="11 12">
    <name type="scientific">Gordonia effusa NBRC 100432</name>
    <dbReference type="NCBI Taxonomy" id="1077974"/>
    <lineage>
        <taxon>Bacteria</taxon>
        <taxon>Bacillati</taxon>
        <taxon>Actinomycetota</taxon>
        <taxon>Actinomycetes</taxon>
        <taxon>Mycobacteriales</taxon>
        <taxon>Gordoniaceae</taxon>
        <taxon>Gordonia</taxon>
    </lineage>
</organism>
<keyword evidence="3" id="KW-0597">Phosphoprotein</keyword>
<dbReference type="EC" id="2.7.13.3" evidence="2"/>
<dbReference type="SUPFAM" id="SSF55874">
    <property type="entry name" value="ATPase domain of HSP90 chaperone/DNA topoisomerase II/histidine kinase"/>
    <property type="match status" value="1"/>
</dbReference>
<keyword evidence="9" id="KW-1133">Transmembrane helix</keyword>
<dbReference type="RefSeq" id="WP_007317452.1">
    <property type="nucleotide sequence ID" value="NZ_BAEH01000046.1"/>
</dbReference>
<evidence type="ECO:0000256" key="2">
    <source>
        <dbReference type="ARBA" id="ARBA00012438"/>
    </source>
</evidence>
<evidence type="ECO:0000256" key="8">
    <source>
        <dbReference type="ARBA" id="ARBA00023012"/>
    </source>
</evidence>
<dbReference type="CDD" id="cd16917">
    <property type="entry name" value="HATPase_UhpB-NarQ-NarX-like"/>
    <property type="match status" value="1"/>
</dbReference>
<evidence type="ECO:0000256" key="6">
    <source>
        <dbReference type="ARBA" id="ARBA00022777"/>
    </source>
</evidence>
<evidence type="ECO:0000256" key="7">
    <source>
        <dbReference type="ARBA" id="ARBA00022840"/>
    </source>
</evidence>